<evidence type="ECO:0000259" key="7">
    <source>
        <dbReference type="PROSITE" id="PS50026"/>
    </source>
</evidence>
<keyword evidence="5" id="KW-1133">Transmembrane helix</keyword>
<evidence type="ECO:0000256" key="6">
    <source>
        <dbReference type="SAM" id="SignalP"/>
    </source>
</evidence>
<keyword evidence="1 4" id="KW-0245">EGF-like domain</keyword>
<keyword evidence="5" id="KW-0472">Membrane</keyword>
<keyword evidence="8" id="KW-1185">Reference proteome</keyword>
<keyword evidence="2" id="KW-0677">Repeat</keyword>
<dbReference type="GeneID" id="106167458"/>
<dbReference type="AlphaFoldDB" id="A0A1S3IU18"/>
<dbReference type="InterPro" id="IPR000742">
    <property type="entry name" value="EGF"/>
</dbReference>
<feature type="disulfide bond" evidence="4">
    <location>
        <begin position="171"/>
        <end position="188"/>
    </location>
</feature>
<keyword evidence="3 4" id="KW-1015">Disulfide bond</keyword>
<dbReference type="SUPFAM" id="SSF57196">
    <property type="entry name" value="EGF/Laminin"/>
    <property type="match status" value="2"/>
</dbReference>
<dbReference type="SMART" id="SM00181">
    <property type="entry name" value="EGF"/>
    <property type="match status" value="3"/>
</dbReference>
<feature type="disulfide bond" evidence="4">
    <location>
        <begin position="167"/>
        <end position="177"/>
    </location>
</feature>
<name>A0A1S3IU18_LINAN</name>
<dbReference type="InParanoid" id="A0A1S3IU18"/>
<evidence type="ECO:0000313" key="8">
    <source>
        <dbReference type="Proteomes" id="UP000085678"/>
    </source>
</evidence>
<sequence length="280" mass="31255">MKSDFVSSFFVLCLYISYCYGQTNIFAGYATSEFVRKLDRRCSINLCLKRRCYNGGTCKLMKTDCSPKCECTNNFTGKHCLIPRGAGSNSILVRGRTDTGKKPREAFQLSTSLEAVPTKHSSIENCASMPCVHGVCKETRWESLNNVTVHYCRCDKLWTGINCDEFCDLPCQNGGTCELLPTTKEMICNCQLGHMGRLCDTKATIAYYKGVTRIKDPSDSKPTDDFLSPSLAKWIWFMMGVVSVTLVITALALCVAVYQKCLRRKSGRLTPQAPQDQQGI</sequence>
<dbReference type="Proteomes" id="UP000085678">
    <property type="component" value="Unplaced"/>
</dbReference>
<evidence type="ECO:0000256" key="3">
    <source>
        <dbReference type="ARBA" id="ARBA00023157"/>
    </source>
</evidence>
<feature type="signal peptide" evidence="6">
    <location>
        <begin position="1"/>
        <end position="21"/>
    </location>
</feature>
<feature type="disulfide bond" evidence="4">
    <location>
        <begin position="71"/>
        <end position="80"/>
    </location>
</feature>
<feature type="chain" id="PRO_5010266378" evidence="6">
    <location>
        <begin position="22"/>
        <end position="280"/>
    </location>
</feature>
<dbReference type="PROSITE" id="PS50026">
    <property type="entry name" value="EGF_3"/>
    <property type="match status" value="2"/>
</dbReference>
<reference evidence="9" key="1">
    <citation type="submission" date="2025-08" db="UniProtKB">
        <authorList>
            <consortium name="RefSeq"/>
        </authorList>
    </citation>
    <scope>IDENTIFICATION</scope>
    <source>
        <tissue evidence="9">Gonads</tissue>
    </source>
</reference>
<evidence type="ECO:0000256" key="4">
    <source>
        <dbReference type="PROSITE-ProRule" id="PRU00076"/>
    </source>
</evidence>
<feature type="disulfide bond" evidence="4">
    <location>
        <begin position="190"/>
        <end position="199"/>
    </location>
</feature>
<dbReference type="InterPro" id="IPR051022">
    <property type="entry name" value="Notch_Cell-Fate_Det"/>
</dbReference>
<dbReference type="PROSITE" id="PS00022">
    <property type="entry name" value="EGF_1"/>
    <property type="match status" value="2"/>
</dbReference>
<accession>A0A1S3IU18</accession>
<feature type="transmembrane region" description="Helical" evidence="5">
    <location>
        <begin position="234"/>
        <end position="258"/>
    </location>
</feature>
<evidence type="ECO:0000256" key="5">
    <source>
        <dbReference type="SAM" id="Phobius"/>
    </source>
</evidence>
<dbReference type="PANTHER" id="PTHR24049">
    <property type="entry name" value="CRUMBS FAMILY MEMBER"/>
    <property type="match status" value="1"/>
</dbReference>
<gene>
    <name evidence="9" type="primary">LOC106167458</name>
</gene>
<feature type="domain" description="EGF-like" evidence="7">
    <location>
        <begin position="164"/>
        <end position="200"/>
    </location>
</feature>
<keyword evidence="5" id="KW-0812">Transmembrane</keyword>
<feature type="disulfide bond" evidence="4">
    <location>
        <begin position="52"/>
        <end position="69"/>
    </location>
</feature>
<keyword evidence="6" id="KW-0732">Signal</keyword>
<feature type="domain" description="EGF-like" evidence="7">
    <location>
        <begin position="43"/>
        <end position="81"/>
    </location>
</feature>
<evidence type="ECO:0000256" key="2">
    <source>
        <dbReference type="ARBA" id="ARBA00022737"/>
    </source>
</evidence>
<evidence type="ECO:0000256" key="1">
    <source>
        <dbReference type="ARBA" id="ARBA00022536"/>
    </source>
</evidence>
<evidence type="ECO:0000313" key="9">
    <source>
        <dbReference type="RefSeq" id="XP_013401700.1"/>
    </source>
</evidence>
<organism evidence="8 9">
    <name type="scientific">Lingula anatina</name>
    <name type="common">Brachiopod</name>
    <name type="synonym">Lingula unguis</name>
    <dbReference type="NCBI Taxonomy" id="7574"/>
    <lineage>
        <taxon>Eukaryota</taxon>
        <taxon>Metazoa</taxon>
        <taxon>Spiralia</taxon>
        <taxon>Lophotrochozoa</taxon>
        <taxon>Brachiopoda</taxon>
        <taxon>Linguliformea</taxon>
        <taxon>Lingulata</taxon>
        <taxon>Lingulida</taxon>
        <taxon>Linguloidea</taxon>
        <taxon>Lingulidae</taxon>
        <taxon>Lingula</taxon>
    </lineage>
</organism>
<dbReference type="KEGG" id="lak:106167458"/>
<proteinExistence type="predicted"/>
<comment type="caution">
    <text evidence="4">Lacks conserved residue(s) required for the propagation of feature annotation.</text>
</comment>
<dbReference type="RefSeq" id="XP_013401700.1">
    <property type="nucleotide sequence ID" value="XM_013546246.1"/>
</dbReference>
<protein>
    <submittedName>
        <fullName evidence="9">Neurogenic locus notch homolog protein 1</fullName>
    </submittedName>
</protein>
<dbReference type="Gene3D" id="2.10.25.10">
    <property type="entry name" value="Laminin"/>
    <property type="match status" value="3"/>
</dbReference>